<dbReference type="InterPro" id="IPR050132">
    <property type="entry name" value="Gln/Glu-tRNA_Ligase"/>
</dbReference>
<evidence type="ECO:0000259" key="9">
    <source>
        <dbReference type="Pfam" id="PF20974"/>
    </source>
</evidence>
<dbReference type="GO" id="GO:0005829">
    <property type="term" value="C:cytosol"/>
    <property type="evidence" value="ECO:0007669"/>
    <property type="project" value="TreeGrafter"/>
</dbReference>
<dbReference type="GO" id="GO:0006425">
    <property type="term" value="P:glutaminyl-tRNA aminoacylation"/>
    <property type="evidence" value="ECO:0007669"/>
    <property type="project" value="TreeGrafter"/>
</dbReference>
<protein>
    <recommendedName>
        <fullName evidence="11">Glutamyl/glutaminyl-tRNA synthetase class Ib anti-codon binding domain-containing protein</fullName>
    </recommendedName>
</protein>
<keyword evidence="5" id="KW-0648">Protein biosynthesis</keyword>
<dbReference type="PANTHER" id="PTHR43097:SF5">
    <property type="entry name" value="GLUTAMATE--TRNA LIGASE"/>
    <property type="match status" value="1"/>
</dbReference>
<evidence type="ECO:0000256" key="6">
    <source>
        <dbReference type="ARBA" id="ARBA00023146"/>
    </source>
</evidence>
<evidence type="ECO:0000256" key="3">
    <source>
        <dbReference type="ARBA" id="ARBA00022741"/>
    </source>
</evidence>
<dbReference type="InterPro" id="IPR020059">
    <property type="entry name" value="Glu/Gln-tRNA-synth_Ib_codon-bd"/>
</dbReference>
<dbReference type="GO" id="GO:0004819">
    <property type="term" value="F:glutamine-tRNA ligase activity"/>
    <property type="evidence" value="ECO:0007669"/>
    <property type="project" value="TreeGrafter"/>
</dbReference>
<dbReference type="InterPro" id="IPR011035">
    <property type="entry name" value="Ribosomal_bL25/Gln-tRNA_synth"/>
</dbReference>
<keyword evidence="4" id="KW-0067">ATP-binding</keyword>
<keyword evidence="6" id="KW-0030">Aminoacyl-tRNA synthetase</keyword>
<dbReference type="EMBL" id="BARS01014917">
    <property type="protein sequence ID" value="GAF98073.1"/>
    <property type="molecule type" value="Genomic_DNA"/>
</dbReference>
<evidence type="ECO:0000256" key="5">
    <source>
        <dbReference type="ARBA" id="ARBA00022917"/>
    </source>
</evidence>
<proteinExistence type="predicted"/>
<gene>
    <name evidence="10" type="ORF">S01H1_24776</name>
</gene>
<dbReference type="SUPFAM" id="SSF52374">
    <property type="entry name" value="Nucleotidylyl transferase"/>
    <property type="match status" value="1"/>
</dbReference>
<dbReference type="Pfam" id="PF03950">
    <property type="entry name" value="tRNA-synt_1c_C"/>
    <property type="match status" value="1"/>
</dbReference>
<evidence type="ECO:0000313" key="10">
    <source>
        <dbReference type="EMBL" id="GAF98073.1"/>
    </source>
</evidence>
<dbReference type="Gene3D" id="3.40.50.620">
    <property type="entry name" value="HUPs"/>
    <property type="match status" value="1"/>
</dbReference>
<dbReference type="GO" id="GO:0005524">
    <property type="term" value="F:ATP binding"/>
    <property type="evidence" value="ECO:0007669"/>
    <property type="project" value="UniProtKB-KW"/>
</dbReference>
<feature type="domain" description="tRNA synthetases class I (E and Q) anti-codon binding" evidence="9">
    <location>
        <begin position="211"/>
        <end position="287"/>
    </location>
</feature>
<dbReference type="Pfam" id="PF20974">
    <property type="entry name" value="tRNA-synt_1c_C2"/>
    <property type="match status" value="1"/>
</dbReference>
<accession>X0TWX5</accession>
<evidence type="ECO:0008006" key="11">
    <source>
        <dbReference type="Google" id="ProtNLM"/>
    </source>
</evidence>
<name>X0TWX5_9ZZZZ</name>
<sequence>DQLGIFHPRQIEFARLNLTYTVMSKRKLLQLVQQGHVSGWNDPRLPTISGLRRRGCSPQSIRNFCKVIGVNKFNSTVDIALLEHCLREDLNKHSPRVMAVLKPLRLIIDNYPDDQVEQLQAVNNPEDPAAGTRLVPFSKVLYIEQEDFMENPPKKFYRLAPGREVRLRYAYFVTCTDVVKDNAGRIIELHCTYDPATRGGDAPDGRKPKSTLHWVSAAHALQAEIRLYDHLFAKEYPEDAPEGKDFTSNLNPSSLQTLTSCRVEPSLAGAAPLSRYQFERLGYFCVDPDTS</sequence>
<dbReference type="InterPro" id="IPR049437">
    <property type="entry name" value="tRNA-synt_1c_C2"/>
</dbReference>
<dbReference type="InterPro" id="IPR020056">
    <property type="entry name" value="Rbsml_bL25/Gln-tRNA_synth_N"/>
</dbReference>
<evidence type="ECO:0000259" key="8">
    <source>
        <dbReference type="Pfam" id="PF03950"/>
    </source>
</evidence>
<reference evidence="10" key="1">
    <citation type="journal article" date="2014" name="Front. Microbiol.">
        <title>High frequency of phylogenetically diverse reductive dehalogenase-homologous genes in deep subseafloor sedimentary metagenomes.</title>
        <authorList>
            <person name="Kawai M."/>
            <person name="Futagami T."/>
            <person name="Toyoda A."/>
            <person name="Takaki Y."/>
            <person name="Nishi S."/>
            <person name="Hori S."/>
            <person name="Arai W."/>
            <person name="Tsubouchi T."/>
            <person name="Morono Y."/>
            <person name="Uchiyama I."/>
            <person name="Ito T."/>
            <person name="Fujiyama A."/>
            <person name="Inagaki F."/>
            <person name="Takami H."/>
        </authorList>
    </citation>
    <scope>NUCLEOTIDE SEQUENCE</scope>
    <source>
        <strain evidence="10">Expedition CK06-06</strain>
    </source>
</reference>
<evidence type="ECO:0000256" key="4">
    <source>
        <dbReference type="ARBA" id="ARBA00022840"/>
    </source>
</evidence>
<feature type="domain" description="Glutamyl/glutaminyl-tRNA synthetase class Ib catalytic" evidence="7">
    <location>
        <begin position="2"/>
        <end position="91"/>
    </location>
</feature>
<feature type="domain" description="Glutamyl/glutaminyl-tRNA synthetase class Ib anti-codon binding" evidence="8">
    <location>
        <begin position="94"/>
        <end position="194"/>
    </location>
</feature>
<keyword evidence="1" id="KW-0963">Cytoplasm</keyword>
<dbReference type="AlphaFoldDB" id="X0TWX5"/>
<evidence type="ECO:0000256" key="2">
    <source>
        <dbReference type="ARBA" id="ARBA00022598"/>
    </source>
</evidence>
<dbReference type="InterPro" id="IPR020058">
    <property type="entry name" value="Glu/Gln-tRNA-synth_Ib_cat-dom"/>
</dbReference>
<feature type="non-terminal residue" evidence="10">
    <location>
        <position position="1"/>
    </location>
</feature>
<comment type="caution">
    <text evidence="10">The sequence shown here is derived from an EMBL/GenBank/DDBJ whole genome shotgun (WGS) entry which is preliminary data.</text>
</comment>
<dbReference type="Gene3D" id="2.40.240.10">
    <property type="entry name" value="Ribosomal Protein L25, Chain P"/>
    <property type="match status" value="2"/>
</dbReference>
<dbReference type="FunFam" id="2.40.240.10:FF:000001">
    <property type="entry name" value="Glutamine--tRNA ligase"/>
    <property type="match status" value="1"/>
</dbReference>
<keyword evidence="3" id="KW-0547">Nucleotide-binding</keyword>
<dbReference type="SUPFAM" id="SSF50715">
    <property type="entry name" value="Ribosomal protein L25-like"/>
    <property type="match status" value="1"/>
</dbReference>
<dbReference type="InterPro" id="IPR014729">
    <property type="entry name" value="Rossmann-like_a/b/a_fold"/>
</dbReference>
<dbReference type="FunFam" id="1.10.1160.10:FF:000001">
    <property type="entry name" value="Glutamine--tRNA ligase"/>
    <property type="match status" value="1"/>
</dbReference>
<feature type="non-terminal residue" evidence="10">
    <location>
        <position position="291"/>
    </location>
</feature>
<keyword evidence="2" id="KW-0436">Ligase</keyword>
<dbReference type="Pfam" id="PF00749">
    <property type="entry name" value="tRNA-synt_1c"/>
    <property type="match status" value="1"/>
</dbReference>
<organism evidence="10">
    <name type="scientific">marine sediment metagenome</name>
    <dbReference type="NCBI Taxonomy" id="412755"/>
    <lineage>
        <taxon>unclassified sequences</taxon>
        <taxon>metagenomes</taxon>
        <taxon>ecological metagenomes</taxon>
    </lineage>
</organism>
<dbReference type="PANTHER" id="PTHR43097">
    <property type="entry name" value="GLUTAMINE-TRNA LIGASE"/>
    <property type="match status" value="1"/>
</dbReference>
<evidence type="ECO:0000259" key="7">
    <source>
        <dbReference type="Pfam" id="PF00749"/>
    </source>
</evidence>
<evidence type="ECO:0000256" key="1">
    <source>
        <dbReference type="ARBA" id="ARBA00022490"/>
    </source>
</evidence>